<comment type="caution">
    <text evidence="3">The sequence shown here is derived from an EMBL/GenBank/DDBJ whole genome shotgun (WGS) entry which is preliminary data.</text>
</comment>
<proteinExistence type="predicted"/>
<protein>
    <recommendedName>
        <fullName evidence="2">Phosphotyrosine protein phosphatase I domain-containing protein</fullName>
    </recommendedName>
</protein>
<dbReference type="Proteomes" id="UP001209229">
    <property type="component" value="Unassembled WGS sequence"/>
</dbReference>
<sequence length="141" mass="16338">MKKILVFSNRNSARSQMLQGWLSYYLKDKAEVESAGKHIEPIHMLAQKAMMESVIDINKYKSKNISEFKNEIFDYMIIVDHTQADDIVLAHEPGVVIVHPFDNPGLAEGTDMDKLKAYREICNEIEDYAMEFAMKYFNLLQ</sequence>
<organism evidence="3 4">
    <name type="scientific">Plebeiibacterium sediminum</name>
    <dbReference type="NCBI Taxonomy" id="2992112"/>
    <lineage>
        <taxon>Bacteria</taxon>
        <taxon>Pseudomonadati</taxon>
        <taxon>Bacteroidota</taxon>
        <taxon>Bacteroidia</taxon>
        <taxon>Marinilabiliales</taxon>
        <taxon>Marinilabiliaceae</taxon>
        <taxon>Plebeiibacterium</taxon>
    </lineage>
</organism>
<dbReference type="InterPro" id="IPR023485">
    <property type="entry name" value="Ptyr_pPase"/>
</dbReference>
<gene>
    <name evidence="3" type="ORF">OM075_04535</name>
</gene>
<accession>A0AAE3M265</accession>
<dbReference type="AlphaFoldDB" id="A0AAE3M265"/>
<evidence type="ECO:0000256" key="1">
    <source>
        <dbReference type="ARBA" id="ARBA00022849"/>
    </source>
</evidence>
<dbReference type="GO" id="GO:0046685">
    <property type="term" value="P:response to arsenic-containing substance"/>
    <property type="evidence" value="ECO:0007669"/>
    <property type="project" value="UniProtKB-KW"/>
</dbReference>
<evidence type="ECO:0000313" key="4">
    <source>
        <dbReference type="Proteomes" id="UP001209229"/>
    </source>
</evidence>
<evidence type="ECO:0000313" key="3">
    <source>
        <dbReference type="EMBL" id="MCW3785719.1"/>
    </source>
</evidence>
<dbReference type="SMART" id="SM00226">
    <property type="entry name" value="LMWPc"/>
    <property type="match status" value="1"/>
</dbReference>
<name>A0AAE3M265_9BACT</name>
<dbReference type="Pfam" id="PF01451">
    <property type="entry name" value="LMWPc"/>
    <property type="match status" value="1"/>
</dbReference>
<dbReference type="PANTHER" id="PTHR43428:SF1">
    <property type="entry name" value="ARSENATE REDUCTASE"/>
    <property type="match status" value="1"/>
</dbReference>
<evidence type="ECO:0000259" key="2">
    <source>
        <dbReference type="SMART" id="SM00226"/>
    </source>
</evidence>
<dbReference type="RefSeq" id="WP_301189289.1">
    <property type="nucleotide sequence ID" value="NZ_JAPDPJ010000005.1"/>
</dbReference>
<reference evidence="3" key="1">
    <citation type="submission" date="2022-10" db="EMBL/GenBank/DDBJ databases">
        <authorList>
            <person name="Yu W.X."/>
        </authorList>
    </citation>
    <scope>NUCLEOTIDE SEQUENCE</scope>
    <source>
        <strain evidence="3">AAT</strain>
    </source>
</reference>
<feature type="domain" description="Phosphotyrosine protein phosphatase I" evidence="2">
    <location>
        <begin position="2"/>
        <end position="135"/>
    </location>
</feature>
<keyword evidence="1" id="KW-0059">Arsenical resistance</keyword>
<dbReference type="PANTHER" id="PTHR43428">
    <property type="entry name" value="ARSENATE REDUCTASE"/>
    <property type="match status" value="1"/>
</dbReference>
<dbReference type="Gene3D" id="3.40.50.2300">
    <property type="match status" value="1"/>
</dbReference>
<dbReference type="EMBL" id="JAPDPJ010000005">
    <property type="protein sequence ID" value="MCW3785719.1"/>
    <property type="molecule type" value="Genomic_DNA"/>
</dbReference>
<dbReference type="SUPFAM" id="SSF52788">
    <property type="entry name" value="Phosphotyrosine protein phosphatases I"/>
    <property type="match status" value="1"/>
</dbReference>
<dbReference type="InterPro" id="IPR036196">
    <property type="entry name" value="Ptyr_pPase_sf"/>
</dbReference>
<keyword evidence="4" id="KW-1185">Reference proteome</keyword>